<reference evidence="1 2" key="1">
    <citation type="submission" date="2019-03" db="EMBL/GenBank/DDBJ databases">
        <title>Diverse conjugative elements silence natural transformation in Legionella species.</title>
        <authorList>
            <person name="Durieux I."/>
            <person name="Ginevra C."/>
            <person name="Attaiech L."/>
            <person name="Picq K."/>
            <person name="Juan P.A."/>
            <person name="Jarraud S."/>
            <person name="Charpentier X."/>
        </authorList>
    </citation>
    <scope>NUCLEOTIDE SEQUENCE [LARGE SCALE GENOMIC DNA]</scope>
    <source>
        <strain evidence="1 2">HL-0427-4011</strain>
    </source>
</reference>
<accession>A0AAX1ED57</accession>
<protein>
    <recommendedName>
        <fullName evidence="3">Dot/Icm secretion system substrate</fullName>
    </recommendedName>
</protein>
<dbReference type="Proteomes" id="UP000295517">
    <property type="component" value="Chromosome"/>
</dbReference>
<evidence type="ECO:0008006" key="3">
    <source>
        <dbReference type="Google" id="ProtNLM"/>
    </source>
</evidence>
<dbReference type="SUPFAM" id="SSF48445">
    <property type="entry name" value="14-3-3 protein"/>
    <property type="match status" value="1"/>
</dbReference>
<evidence type="ECO:0000313" key="1">
    <source>
        <dbReference type="EMBL" id="QBR83036.1"/>
    </source>
</evidence>
<name>A0AAX1ED57_9GAMM</name>
<dbReference type="InterPro" id="IPR036815">
    <property type="entry name" value="14-3-3_dom_sf"/>
</dbReference>
<dbReference type="EMBL" id="CP038254">
    <property type="protein sequence ID" value="QBR83036.1"/>
    <property type="molecule type" value="Genomic_DNA"/>
</dbReference>
<organism evidence="1 2">
    <name type="scientific">Legionella israelensis</name>
    <dbReference type="NCBI Taxonomy" id="454"/>
    <lineage>
        <taxon>Bacteria</taxon>
        <taxon>Pseudomonadati</taxon>
        <taxon>Pseudomonadota</taxon>
        <taxon>Gammaproteobacteria</taxon>
        <taxon>Legionellales</taxon>
        <taxon>Legionellaceae</taxon>
        <taxon>Legionella</taxon>
    </lineage>
</organism>
<proteinExistence type="predicted"/>
<dbReference type="AlphaFoldDB" id="A0AAX1ED57"/>
<gene>
    <name evidence="1" type="ORF">E3983_00900</name>
</gene>
<evidence type="ECO:0000313" key="2">
    <source>
        <dbReference type="Proteomes" id="UP000295517"/>
    </source>
</evidence>
<sequence length="172" mass="19338">MNHTLFSAVGIAHKILLDCKNKLQSIKDALPAVHQQEKVEQRKEVINLLRKVSNIFNPNIQQEVDVKYKVAGLLLMADLYCYLGYIAGTPKSALKAINEAFKALDSAKKIIKDLDFSEVDLKLICQFNTFEIADPDDALELIQSKLLPELSAATEDKPFFQIVTHEISQPQI</sequence>
<dbReference type="RefSeq" id="WP_135059531.1">
    <property type="nucleotide sequence ID" value="NZ_CP038254.1"/>
</dbReference>